<sequence length="859" mass="91717">MADDECLDEEALQDALQEEAFVVIHSAPATGPKDKDSAAAVAAAHNSLRMAAFPETFASDRPEQRLARMEAWEQCWGALAQHIQEVLRGTDAAVFQALLEFARSSHPAASVTIPGFPGAGIGCQRMPTALVLAGGVNSADHSSTFPSLAAHLREQGCYVALLQPHSFGKAPGDVIGEVLRQMSGLTASKAEHMAALVQWYQDEAGDGTLPAPREQLDAPEAVPEAVPAGGSATQPRKQRQEEAAEEEEEAEHQEEAGQQSLTQQRKLRSRLPAAAQGEAELQEAARRRPLVVILEGTESADVQCLRDFILTASEAYHEVPLTLMLGLTTSADALHDLLPSEVTDRCMDLQHYKLASAMTRLDSLVKQVLLGGSGRWPGLLFSEAIVDRLTTRFFNHFYSSGSIVQGLKVAALSHFRSQPLSVLAAAVGEGRAAVLEACASLDPVTRAEFSRRLGSRAPAGLADAVMEAVTVWSRWAVGVHWLMLAGEAVELRGIDLQPWKLAEEAMRQGFADGQLKQLLGKMEPLLRKLPPPAVQQLASQLQGRAEGVFGGVDAVAEHLDQLVPFTSCYLAAAGDSGEGKEEKEKEQMDEEEKAALAVVPAPAAAAAQDGIGAAKKRQKHQQHRSAQGRKAALLEKVAQQNSNAAAKGKGSAAAAAAERARAAAAPAARFASWLTATLRELLAAVPTKIPGAAVFTCRDAGSLDCLTAEPRGAIHAALTEPHLYLPGLRADMGVNAAQEDAVLAYTLFDQDPKCANLADWYQAFVEVHRGAASGSGSSAKRRKAKVKKAKRPEGGAGGGDQAVSVPPPEDEAEERRWQRELAARFSQATAELQYVGLIKPSRRRRGDYVQRLVHQPALG</sequence>
<evidence type="ECO:0008006" key="11">
    <source>
        <dbReference type="Google" id="ProtNLM"/>
    </source>
</evidence>
<evidence type="ECO:0000259" key="8">
    <source>
        <dbReference type="Pfam" id="PF18137"/>
    </source>
</evidence>
<feature type="region of interest" description="Disordered" evidence="6">
    <location>
        <begin position="220"/>
        <end position="272"/>
    </location>
</feature>
<protein>
    <recommendedName>
        <fullName evidence="11">Origin recognition complex subunit 3</fullName>
    </recommendedName>
</protein>
<dbReference type="GO" id="GO:0003688">
    <property type="term" value="F:DNA replication origin binding"/>
    <property type="evidence" value="ECO:0007669"/>
    <property type="project" value="TreeGrafter"/>
</dbReference>
<feature type="compositionally biased region" description="Basic residues" evidence="6">
    <location>
        <begin position="779"/>
        <end position="790"/>
    </location>
</feature>
<dbReference type="InterPro" id="IPR045667">
    <property type="entry name" value="ORC3_N"/>
</dbReference>
<dbReference type="InterPro" id="IPR020795">
    <property type="entry name" value="ORC3"/>
</dbReference>
<dbReference type="PANTHER" id="PTHR12748:SF0">
    <property type="entry name" value="ORIGIN RECOGNITION COMPLEX SUBUNIT 3"/>
    <property type="match status" value="1"/>
</dbReference>
<dbReference type="InterPro" id="IPR040855">
    <property type="entry name" value="ORC_WH_C"/>
</dbReference>
<comment type="caution">
    <text evidence="9">The sequence shown here is derived from an EMBL/GenBank/DDBJ whole genome shotgun (WGS) entry which is preliminary data.</text>
</comment>
<dbReference type="GO" id="GO:0005664">
    <property type="term" value="C:nuclear origin of replication recognition complex"/>
    <property type="evidence" value="ECO:0007669"/>
    <property type="project" value="InterPro"/>
</dbReference>
<feature type="domain" description="Origin recognition complex subunit 3 winged helix C-terminal" evidence="8">
    <location>
        <begin position="711"/>
        <end position="853"/>
    </location>
</feature>
<organism evidence="9 10">
    <name type="scientific">Chlorella vulgaris</name>
    <name type="common">Green alga</name>
    <dbReference type="NCBI Taxonomy" id="3077"/>
    <lineage>
        <taxon>Eukaryota</taxon>
        <taxon>Viridiplantae</taxon>
        <taxon>Chlorophyta</taxon>
        <taxon>core chlorophytes</taxon>
        <taxon>Trebouxiophyceae</taxon>
        <taxon>Chlorellales</taxon>
        <taxon>Chlorellaceae</taxon>
        <taxon>Chlorella clade</taxon>
        <taxon>Chlorella</taxon>
    </lineage>
</organism>
<dbReference type="EMBL" id="SIDB01000004">
    <property type="protein sequence ID" value="KAI3433900.1"/>
    <property type="molecule type" value="Genomic_DNA"/>
</dbReference>
<evidence type="ECO:0000256" key="2">
    <source>
        <dbReference type="ARBA" id="ARBA00010977"/>
    </source>
</evidence>
<accession>A0A9D4TUI1</accession>
<evidence type="ECO:0000256" key="4">
    <source>
        <dbReference type="ARBA" id="ARBA00023125"/>
    </source>
</evidence>
<feature type="compositionally biased region" description="Basic and acidic residues" evidence="6">
    <location>
        <begin position="577"/>
        <end position="586"/>
    </location>
</feature>
<comment type="similarity">
    <text evidence="2">Belongs to the ORC3 family.</text>
</comment>
<dbReference type="AlphaFoldDB" id="A0A9D4TUI1"/>
<dbReference type="Pfam" id="PF18137">
    <property type="entry name" value="WHD_ORC"/>
    <property type="match status" value="1"/>
</dbReference>
<reference evidence="9" key="2">
    <citation type="submission" date="2020-11" db="EMBL/GenBank/DDBJ databases">
        <authorList>
            <person name="Cecchin M."/>
            <person name="Marcolungo L."/>
            <person name="Rossato M."/>
            <person name="Girolomoni L."/>
            <person name="Cosentino E."/>
            <person name="Cuine S."/>
            <person name="Li-Beisson Y."/>
            <person name="Delledonne M."/>
            <person name="Ballottari M."/>
        </authorList>
    </citation>
    <scope>NUCLEOTIDE SEQUENCE</scope>
    <source>
        <strain evidence="9">211/11P</strain>
        <tissue evidence="9">Whole cell</tissue>
    </source>
</reference>
<dbReference type="GO" id="GO:0031261">
    <property type="term" value="C:DNA replication preinitiation complex"/>
    <property type="evidence" value="ECO:0007669"/>
    <property type="project" value="TreeGrafter"/>
</dbReference>
<evidence type="ECO:0000256" key="5">
    <source>
        <dbReference type="ARBA" id="ARBA00023242"/>
    </source>
</evidence>
<evidence type="ECO:0000256" key="6">
    <source>
        <dbReference type="SAM" id="MobiDB-lite"/>
    </source>
</evidence>
<keyword evidence="5" id="KW-0539">Nucleus</keyword>
<feature type="compositionally biased region" description="Basic residues" evidence="6">
    <location>
        <begin position="614"/>
        <end position="627"/>
    </location>
</feature>
<feature type="region of interest" description="Disordered" evidence="6">
    <location>
        <begin position="772"/>
        <end position="818"/>
    </location>
</feature>
<evidence type="ECO:0000313" key="10">
    <source>
        <dbReference type="Proteomes" id="UP001055712"/>
    </source>
</evidence>
<dbReference type="GO" id="GO:0006270">
    <property type="term" value="P:DNA replication initiation"/>
    <property type="evidence" value="ECO:0007669"/>
    <property type="project" value="TreeGrafter"/>
</dbReference>
<evidence type="ECO:0000256" key="3">
    <source>
        <dbReference type="ARBA" id="ARBA00022705"/>
    </source>
</evidence>
<dbReference type="CDD" id="cd20704">
    <property type="entry name" value="Orc3"/>
    <property type="match status" value="1"/>
</dbReference>
<feature type="compositionally biased region" description="Acidic residues" evidence="6">
    <location>
        <begin position="243"/>
        <end position="252"/>
    </location>
</feature>
<feature type="domain" description="Origin recognition complex subunit 3 N-terminal" evidence="7">
    <location>
        <begin position="16"/>
        <end position="423"/>
    </location>
</feature>
<feature type="region of interest" description="Disordered" evidence="6">
    <location>
        <begin position="574"/>
        <end position="593"/>
    </location>
</feature>
<proteinExistence type="inferred from homology"/>
<feature type="region of interest" description="Disordered" evidence="6">
    <location>
        <begin position="608"/>
        <end position="630"/>
    </location>
</feature>
<keyword evidence="3" id="KW-0235">DNA replication</keyword>
<comment type="subcellular location">
    <subcellularLocation>
        <location evidence="1">Nucleus</location>
    </subcellularLocation>
</comment>
<dbReference type="Proteomes" id="UP001055712">
    <property type="component" value="Unassembled WGS sequence"/>
</dbReference>
<dbReference type="PANTHER" id="PTHR12748">
    <property type="entry name" value="ORIGIN RECOGNITION COMPLEX SUBUNIT 3"/>
    <property type="match status" value="1"/>
</dbReference>
<dbReference type="GO" id="GO:0005656">
    <property type="term" value="C:nuclear pre-replicative complex"/>
    <property type="evidence" value="ECO:0007669"/>
    <property type="project" value="TreeGrafter"/>
</dbReference>
<evidence type="ECO:0000313" key="9">
    <source>
        <dbReference type="EMBL" id="KAI3433900.1"/>
    </source>
</evidence>
<name>A0A9D4TUI1_CHLVU</name>
<dbReference type="Pfam" id="PF07034">
    <property type="entry name" value="ORC3_N"/>
    <property type="match status" value="1"/>
</dbReference>
<reference evidence="9" key="1">
    <citation type="journal article" date="2019" name="Plant J.">
        <title>Chlorella vulgaris genome assembly and annotation reveals the molecular basis for metabolic acclimation to high light conditions.</title>
        <authorList>
            <person name="Cecchin M."/>
            <person name="Marcolungo L."/>
            <person name="Rossato M."/>
            <person name="Girolomoni L."/>
            <person name="Cosentino E."/>
            <person name="Cuine S."/>
            <person name="Li-Beisson Y."/>
            <person name="Delledonne M."/>
            <person name="Ballottari M."/>
        </authorList>
    </citation>
    <scope>NUCLEOTIDE SEQUENCE</scope>
    <source>
        <strain evidence="9">211/11P</strain>
    </source>
</reference>
<keyword evidence="10" id="KW-1185">Reference proteome</keyword>
<keyword evidence="4" id="KW-0238">DNA-binding</keyword>
<gene>
    <name evidence="9" type="ORF">D9Q98_003702</name>
</gene>
<evidence type="ECO:0000256" key="1">
    <source>
        <dbReference type="ARBA" id="ARBA00004123"/>
    </source>
</evidence>
<evidence type="ECO:0000259" key="7">
    <source>
        <dbReference type="Pfam" id="PF07034"/>
    </source>
</evidence>
<dbReference type="OrthoDB" id="514879at2759"/>